<protein>
    <recommendedName>
        <fullName evidence="2">Carboxylesterase type B domain-containing protein</fullName>
    </recommendedName>
</protein>
<evidence type="ECO:0000313" key="3">
    <source>
        <dbReference type="EMBL" id="RLU20855.1"/>
    </source>
</evidence>
<dbReference type="OrthoDB" id="19653at2759"/>
<reference evidence="3" key="1">
    <citation type="journal article" date="2018" name="Genome Res.">
        <title>The genomic architecture and molecular evolution of ant odorant receptors.</title>
        <authorList>
            <person name="McKenzie S.K."/>
            <person name="Kronauer D.J.C."/>
        </authorList>
    </citation>
    <scope>NUCLEOTIDE SEQUENCE [LARGE SCALE GENOMIC DNA]</scope>
    <source>
        <strain evidence="3">Clonal line C1</strain>
    </source>
</reference>
<dbReference type="PANTHER" id="PTHR44590">
    <property type="entry name" value="CARBOXYLIC ESTER HYDROLASE-RELATED"/>
    <property type="match status" value="1"/>
</dbReference>
<keyword evidence="1" id="KW-0325">Glycoprotein</keyword>
<dbReference type="SUPFAM" id="SSF53474">
    <property type="entry name" value="alpha/beta-Hydrolases"/>
    <property type="match status" value="1"/>
</dbReference>
<dbReference type="PANTHER" id="PTHR44590:SF3">
    <property type="entry name" value="CARBOXYLESTERASE TYPE B DOMAIN-CONTAINING PROTEIN"/>
    <property type="match status" value="1"/>
</dbReference>
<sequence>MMAHHLTRAGESDNFYTVSSHYGFNLQLIPMIDNDVKRPLFPCSIHQLLNDDNDIPIIVGYTSHEYLLYLKDSSENTLKLIYQDLEYHVRNARNLQDPVKMAQLMERIKQWYFNGKPCTENSILSIIQCMSDIYINIPTTEFVNSRRKKKEAVTYFYKFSYVGSQITTKHMLGRKVPMIGAAHDDESSYLFYIPKYKVNDPQPPVIGTRDRKVVEALTSMWTNFAKSGNLTPASDQNVTATWLPATADALNYLEINDALQCAKISDFTNIFQESDE</sequence>
<gene>
    <name evidence="3" type="ORF">DMN91_007469</name>
</gene>
<accession>A0A3L8DK81</accession>
<dbReference type="Gene3D" id="3.40.50.1820">
    <property type="entry name" value="alpha/beta hydrolase"/>
    <property type="match status" value="1"/>
</dbReference>
<dbReference type="EMBL" id="QOIP01000007">
    <property type="protein sequence ID" value="RLU20855.1"/>
    <property type="molecule type" value="Genomic_DNA"/>
</dbReference>
<feature type="domain" description="Carboxylesterase type B" evidence="2">
    <location>
        <begin position="18"/>
        <end position="260"/>
    </location>
</feature>
<dbReference type="Pfam" id="PF00135">
    <property type="entry name" value="COesterase"/>
    <property type="match status" value="1"/>
</dbReference>
<dbReference type="InterPro" id="IPR029058">
    <property type="entry name" value="AB_hydrolase_fold"/>
</dbReference>
<dbReference type="InterPro" id="IPR002018">
    <property type="entry name" value="CarbesteraseB"/>
</dbReference>
<evidence type="ECO:0000259" key="2">
    <source>
        <dbReference type="Pfam" id="PF00135"/>
    </source>
</evidence>
<organism evidence="3">
    <name type="scientific">Ooceraea biroi</name>
    <name type="common">Clonal raider ant</name>
    <name type="synonym">Cerapachys biroi</name>
    <dbReference type="NCBI Taxonomy" id="2015173"/>
    <lineage>
        <taxon>Eukaryota</taxon>
        <taxon>Metazoa</taxon>
        <taxon>Ecdysozoa</taxon>
        <taxon>Arthropoda</taxon>
        <taxon>Hexapoda</taxon>
        <taxon>Insecta</taxon>
        <taxon>Pterygota</taxon>
        <taxon>Neoptera</taxon>
        <taxon>Endopterygota</taxon>
        <taxon>Hymenoptera</taxon>
        <taxon>Apocrita</taxon>
        <taxon>Aculeata</taxon>
        <taxon>Formicoidea</taxon>
        <taxon>Formicidae</taxon>
        <taxon>Dorylinae</taxon>
        <taxon>Ooceraea</taxon>
    </lineage>
</organism>
<evidence type="ECO:0000256" key="1">
    <source>
        <dbReference type="ARBA" id="ARBA00023180"/>
    </source>
</evidence>
<dbReference type="AlphaFoldDB" id="A0A3L8DK81"/>
<dbReference type="Proteomes" id="UP000279307">
    <property type="component" value="Chromosome 7"/>
</dbReference>
<comment type="caution">
    <text evidence="3">The sequence shown here is derived from an EMBL/GenBank/DDBJ whole genome shotgun (WGS) entry which is preliminary data.</text>
</comment>
<name>A0A3L8DK81_OOCBI</name>
<reference evidence="3" key="2">
    <citation type="submission" date="2018-07" db="EMBL/GenBank/DDBJ databases">
        <authorList>
            <person name="Mckenzie S.K."/>
            <person name="Kronauer D.J.C."/>
        </authorList>
    </citation>
    <scope>NUCLEOTIDE SEQUENCE</scope>
    <source>
        <strain evidence="3">Clonal line C1</strain>
    </source>
</reference>
<proteinExistence type="predicted"/>